<dbReference type="RefSeq" id="WP_373286786.1">
    <property type="nucleotide sequence ID" value="NZ_AP018553.1"/>
</dbReference>
<keyword evidence="1" id="KW-1133">Transmembrane helix</keyword>
<dbReference type="AlphaFoldDB" id="A0A348B4P9"/>
<feature type="transmembrane region" description="Helical" evidence="1">
    <location>
        <begin position="6"/>
        <end position="26"/>
    </location>
</feature>
<dbReference type="GeneID" id="38667045"/>
<proteinExistence type="predicted"/>
<keyword evidence="4" id="KW-1185">Reference proteome</keyword>
<gene>
    <name evidence="3" type="ORF">GCM10007116_17090</name>
    <name evidence="2" type="ORF">HS1genome_1540</name>
</gene>
<organism evidence="2 4">
    <name type="scientific">Sulfodiicoccus acidiphilus</name>
    <dbReference type="NCBI Taxonomy" id="1670455"/>
    <lineage>
        <taxon>Archaea</taxon>
        <taxon>Thermoproteota</taxon>
        <taxon>Thermoprotei</taxon>
        <taxon>Sulfolobales</taxon>
        <taxon>Sulfolobaceae</taxon>
        <taxon>Sulfodiicoccus</taxon>
    </lineage>
</organism>
<reference evidence="3" key="1">
    <citation type="journal article" date="2014" name="Int. J. Syst. Evol. Microbiol.">
        <title>Complete genome sequence of Corynebacterium casei LMG S-19264T (=DSM 44701T), isolated from a smear-ripened cheese.</title>
        <authorList>
            <consortium name="US DOE Joint Genome Institute (JGI-PGF)"/>
            <person name="Walter F."/>
            <person name="Albersmeier A."/>
            <person name="Kalinowski J."/>
            <person name="Ruckert C."/>
        </authorList>
    </citation>
    <scope>NUCLEOTIDE SEQUENCE</scope>
    <source>
        <strain evidence="3">JCM 31740</strain>
    </source>
</reference>
<dbReference type="KEGG" id="sacd:HS1genome_1540"/>
<evidence type="ECO:0000313" key="3">
    <source>
        <dbReference type="EMBL" id="GGU00449.1"/>
    </source>
</evidence>
<name>A0A348B4P9_9CREN</name>
<feature type="transmembrane region" description="Helical" evidence="1">
    <location>
        <begin position="38"/>
        <end position="59"/>
    </location>
</feature>
<keyword evidence="1" id="KW-0472">Membrane</keyword>
<keyword evidence="1" id="KW-0812">Transmembrane</keyword>
<dbReference type="Proteomes" id="UP000276741">
    <property type="component" value="Chromosome"/>
</dbReference>
<reference evidence="3" key="4">
    <citation type="submission" date="2020-09" db="EMBL/GenBank/DDBJ databases">
        <authorList>
            <person name="Sun Q."/>
            <person name="Ohkuma M."/>
        </authorList>
    </citation>
    <scope>NUCLEOTIDE SEQUENCE</scope>
    <source>
        <strain evidence="3">JCM 31740</strain>
    </source>
</reference>
<accession>A0A348B4P9</accession>
<dbReference type="Proteomes" id="UP000616143">
    <property type="component" value="Unassembled WGS sequence"/>
</dbReference>
<evidence type="ECO:0000313" key="2">
    <source>
        <dbReference type="EMBL" id="BBD73151.1"/>
    </source>
</evidence>
<evidence type="ECO:0000256" key="1">
    <source>
        <dbReference type="SAM" id="Phobius"/>
    </source>
</evidence>
<protein>
    <submittedName>
        <fullName evidence="2">Uncharacterized protein</fullName>
    </submittedName>
</protein>
<dbReference type="EMBL" id="BMQS01000017">
    <property type="protein sequence ID" value="GGU00449.1"/>
    <property type="molecule type" value="Genomic_DNA"/>
</dbReference>
<sequence length="63" mass="7120">MKEYSFFKVLGIGYALALLLLLWEILDVTLHRAATSMVLPFTAAAIVGFAAYFLFVYFAPERK</sequence>
<reference evidence="4" key="2">
    <citation type="submission" date="2018-04" db="EMBL/GenBank/DDBJ databases">
        <title>Complete genome sequence of Sulfodiicoccus acidiphilus strain HS-1.</title>
        <authorList>
            <person name="Sakai H.D."/>
            <person name="Kurosawa N."/>
        </authorList>
    </citation>
    <scope>NUCLEOTIDE SEQUENCE [LARGE SCALE GENOMIC DNA]</scope>
    <source>
        <strain evidence="4">HS-1</strain>
    </source>
</reference>
<dbReference type="EMBL" id="AP018553">
    <property type="protein sequence ID" value="BBD73151.1"/>
    <property type="molecule type" value="Genomic_DNA"/>
</dbReference>
<evidence type="ECO:0000313" key="4">
    <source>
        <dbReference type="Proteomes" id="UP000276741"/>
    </source>
</evidence>
<reference evidence="2" key="3">
    <citation type="journal article" date="2019" name="BMC Res. Notes">
        <title>Complete genome sequence of the Sulfodiicoccus acidiphilus strain HS-1T, the first crenarchaeon that lacks polB3, isolated from an acidic hot spring in Ohwaku-dani, Hakone, Japan.</title>
        <authorList>
            <person name="Sakai H.D."/>
            <person name="Kurosawa N."/>
        </authorList>
    </citation>
    <scope>NUCLEOTIDE SEQUENCE</scope>
    <source>
        <strain evidence="2">HS-1</strain>
    </source>
</reference>